<protein>
    <submittedName>
        <fullName evidence="1">Uncharacterized protein</fullName>
    </submittedName>
</protein>
<dbReference type="Proteomes" id="UP000295371">
    <property type="component" value="Unassembled WGS sequence"/>
</dbReference>
<keyword evidence="2" id="KW-1185">Reference proteome</keyword>
<dbReference type="AlphaFoldDB" id="A0A4R7J0L8"/>
<sequence length="50" mass="5751">MRIPDPLPPSAAMNSRSVDLYFKSSEQVSREAALSWAHKAALRSRRPRRR</sequence>
<accession>A0A4R7J0L8</accession>
<name>A0A4R7J0L8_9ACTN</name>
<proteinExistence type="predicted"/>
<dbReference type="RefSeq" id="WP_166649289.1">
    <property type="nucleotide sequence ID" value="NZ_CP171129.1"/>
</dbReference>
<gene>
    <name evidence="1" type="ORF">CLV29_2842</name>
</gene>
<reference evidence="1 2" key="1">
    <citation type="submission" date="2019-03" db="EMBL/GenBank/DDBJ databases">
        <title>Genomic Encyclopedia of Archaeal and Bacterial Type Strains, Phase II (KMG-II): from individual species to whole genera.</title>
        <authorList>
            <person name="Goeker M."/>
        </authorList>
    </citation>
    <scope>NUCLEOTIDE SEQUENCE [LARGE SCALE GENOMIC DNA]</scope>
    <source>
        <strain evidence="1 2">DSM 24323</strain>
    </source>
</reference>
<evidence type="ECO:0000313" key="2">
    <source>
        <dbReference type="Proteomes" id="UP000295371"/>
    </source>
</evidence>
<dbReference type="EMBL" id="SOAW01000003">
    <property type="protein sequence ID" value="TDT29823.1"/>
    <property type="molecule type" value="Genomic_DNA"/>
</dbReference>
<organism evidence="1 2">
    <name type="scientific">Naumannella halotolerans</name>
    <dbReference type="NCBI Taxonomy" id="993414"/>
    <lineage>
        <taxon>Bacteria</taxon>
        <taxon>Bacillati</taxon>
        <taxon>Actinomycetota</taxon>
        <taxon>Actinomycetes</taxon>
        <taxon>Propionibacteriales</taxon>
        <taxon>Propionibacteriaceae</taxon>
        <taxon>Naumannella</taxon>
    </lineage>
</organism>
<comment type="caution">
    <text evidence="1">The sequence shown here is derived from an EMBL/GenBank/DDBJ whole genome shotgun (WGS) entry which is preliminary data.</text>
</comment>
<evidence type="ECO:0000313" key="1">
    <source>
        <dbReference type="EMBL" id="TDT29823.1"/>
    </source>
</evidence>